<accession>G4ZYB2</accession>
<feature type="chain" id="PRO_5003472948" evidence="2">
    <location>
        <begin position="31"/>
        <end position="285"/>
    </location>
</feature>
<dbReference type="EMBL" id="JH159157">
    <property type="protein sequence ID" value="EGZ12724.1"/>
    <property type="molecule type" value="Genomic_DNA"/>
</dbReference>
<evidence type="ECO:0000313" key="4">
    <source>
        <dbReference type="Proteomes" id="UP000002640"/>
    </source>
</evidence>
<feature type="region of interest" description="Disordered" evidence="1">
    <location>
        <begin position="192"/>
        <end position="216"/>
    </location>
</feature>
<proteinExistence type="predicted"/>
<dbReference type="InParanoid" id="G4ZYB2"/>
<feature type="region of interest" description="Disordered" evidence="1">
    <location>
        <begin position="229"/>
        <end position="266"/>
    </location>
</feature>
<dbReference type="Proteomes" id="UP000002640">
    <property type="component" value="Unassembled WGS sequence"/>
</dbReference>
<evidence type="ECO:0000313" key="3">
    <source>
        <dbReference type="EMBL" id="EGZ12724.1"/>
    </source>
</evidence>
<sequence>MVFSASSLAPCRNVAMLLIDLLLRLFDSKCCHVADKSSRCQPRSGFRIAMQQPEAGGNATRLNKKNNFSNSDQGCTIQKAQRFAASEAPKAKGAAAPGSRCLARTSLVMDLRRAAQPLTHITCTCNAGWLLESSLDARAEPLRAPVDALLVMEGKVPSTRTAVHDRLEKRERRPTRAPIGARAPYTLPTNTTARHARTGYGDAPRGGPKSRAAQGGWGHAHMSELLHGGMGEEHSAPSRLTDGRPPASVPRILPPSVNNMRGGKPIRRAGTRCLRTAKPAATHAF</sequence>
<dbReference type="KEGG" id="psoj:PHYSODRAFT_304262"/>
<evidence type="ECO:0000256" key="1">
    <source>
        <dbReference type="SAM" id="MobiDB-lite"/>
    </source>
</evidence>
<evidence type="ECO:0000256" key="2">
    <source>
        <dbReference type="SAM" id="SignalP"/>
    </source>
</evidence>
<dbReference type="AlphaFoldDB" id="G4ZYB2"/>
<protein>
    <submittedName>
        <fullName evidence="3">Uncharacterized protein</fullName>
    </submittedName>
</protein>
<dbReference type="RefSeq" id="XP_009533057.1">
    <property type="nucleotide sequence ID" value="XM_009534762.1"/>
</dbReference>
<reference evidence="3 4" key="1">
    <citation type="journal article" date="2006" name="Science">
        <title>Phytophthora genome sequences uncover evolutionary origins and mechanisms of pathogenesis.</title>
        <authorList>
            <person name="Tyler B.M."/>
            <person name="Tripathy S."/>
            <person name="Zhang X."/>
            <person name="Dehal P."/>
            <person name="Jiang R.H."/>
            <person name="Aerts A."/>
            <person name="Arredondo F.D."/>
            <person name="Baxter L."/>
            <person name="Bensasson D."/>
            <person name="Beynon J.L."/>
            <person name="Chapman J."/>
            <person name="Damasceno C.M."/>
            <person name="Dorrance A.E."/>
            <person name="Dou D."/>
            <person name="Dickerman A.W."/>
            <person name="Dubchak I.L."/>
            <person name="Garbelotto M."/>
            <person name="Gijzen M."/>
            <person name="Gordon S.G."/>
            <person name="Govers F."/>
            <person name="Grunwald N.J."/>
            <person name="Huang W."/>
            <person name="Ivors K.L."/>
            <person name="Jones R.W."/>
            <person name="Kamoun S."/>
            <person name="Krampis K."/>
            <person name="Lamour K.H."/>
            <person name="Lee M.K."/>
            <person name="McDonald W.H."/>
            <person name="Medina M."/>
            <person name="Meijer H.J."/>
            <person name="Nordberg E.K."/>
            <person name="Maclean D.J."/>
            <person name="Ospina-Giraldo M.D."/>
            <person name="Morris P.F."/>
            <person name="Phuntumart V."/>
            <person name="Putnam N.H."/>
            <person name="Rash S."/>
            <person name="Rose J.K."/>
            <person name="Sakihama Y."/>
            <person name="Salamov A.A."/>
            <person name="Savidor A."/>
            <person name="Scheuring C.F."/>
            <person name="Smith B.M."/>
            <person name="Sobral B.W."/>
            <person name="Terry A."/>
            <person name="Torto-Alalibo T.A."/>
            <person name="Win J."/>
            <person name="Xu Z."/>
            <person name="Zhang H."/>
            <person name="Grigoriev I.V."/>
            <person name="Rokhsar D.S."/>
            <person name="Boore J.L."/>
        </authorList>
    </citation>
    <scope>NUCLEOTIDE SEQUENCE [LARGE SCALE GENOMIC DNA]</scope>
    <source>
        <strain evidence="3 4">P6497</strain>
    </source>
</reference>
<keyword evidence="4" id="KW-1185">Reference proteome</keyword>
<feature type="signal peptide" evidence="2">
    <location>
        <begin position="1"/>
        <end position="30"/>
    </location>
</feature>
<organism evidence="3 4">
    <name type="scientific">Phytophthora sojae (strain P6497)</name>
    <name type="common">Soybean stem and root rot agent</name>
    <name type="synonym">Phytophthora megasperma f. sp. glycines</name>
    <dbReference type="NCBI Taxonomy" id="1094619"/>
    <lineage>
        <taxon>Eukaryota</taxon>
        <taxon>Sar</taxon>
        <taxon>Stramenopiles</taxon>
        <taxon>Oomycota</taxon>
        <taxon>Peronosporomycetes</taxon>
        <taxon>Peronosporales</taxon>
        <taxon>Peronosporaceae</taxon>
        <taxon>Phytophthora</taxon>
    </lineage>
</organism>
<name>G4ZYB2_PHYSP</name>
<dbReference type="GeneID" id="20642382"/>
<keyword evidence="2" id="KW-0732">Signal</keyword>
<gene>
    <name evidence="3" type="ORF">PHYSODRAFT_304262</name>
</gene>